<reference evidence="1" key="1">
    <citation type="journal article" date="2020" name="mSystems">
        <title>Genome- and Community-Level Interaction Insights into Carbon Utilization and Element Cycling Functions of Hydrothermarchaeota in Hydrothermal Sediment.</title>
        <authorList>
            <person name="Zhou Z."/>
            <person name="Liu Y."/>
            <person name="Xu W."/>
            <person name="Pan J."/>
            <person name="Luo Z.H."/>
            <person name="Li M."/>
        </authorList>
    </citation>
    <scope>NUCLEOTIDE SEQUENCE [LARGE SCALE GENOMIC DNA]</scope>
    <source>
        <strain evidence="1">HyVt-507</strain>
    </source>
</reference>
<dbReference type="AlphaFoldDB" id="A0A7C3BZB8"/>
<organism evidence="1">
    <name type="scientific">Sulfurimonas autotrophica</name>
    <dbReference type="NCBI Taxonomy" id="202747"/>
    <lineage>
        <taxon>Bacteria</taxon>
        <taxon>Pseudomonadati</taxon>
        <taxon>Campylobacterota</taxon>
        <taxon>Epsilonproteobacteria</taxon>
        <taxon>Campylobacterales</taxon>
        <taxon>Sulfurimonadaceae</taxon>
        <taxon>Sulfurimonas</taxon>
    </lineage>
</organism>
<evidence type="ECO:0000313" key="1">
    <source>
        <dbReference type="EMBL" id="HFB53299.1"/>
    </source>
</evidence>
<name>A0A7C3BZB8_9BACT</name>
<dbReference type="EMBL" id="DRNH01000059">
    <property type="protein sequence ID" value="HFB53299.1"/>
    <property type="molecule type" value="Genomic_DNA"/>
</dbReference>
<accession>A0A7C3BZB8</accession>
<comment type="caution">
    <text evidence="1">The sequence shown here is derived from an EMBL/GenBank/DDBJ whole genome shotgun (WGS) entry which is preliminary data.</text>
</comment>
<proteinExistence type="predicted"/>
<dbReference type="Proteomes" id="UP000886390">
    <property type="component" value="Unassembled WGS sequence"/>
</dbReference>
<sequence>MPIDLYAKGSLSYYDEGSYKDAYGADVYIKAYWNFDFLQNRVRFGFGEGVSYTSRTLTTEAKDAAVSQDNTSKFLNYLDISLDFDLGKLVRYAPLHETYVGILVKHRSGIFGLINNVKHGGSNYNTLYIEKNF</sequence>
<gene>
    <name evidence="1" type="ORF">ENJ67_01080</name>
</gene>
<protein>
    <submittedName>
        <fullName evidence="1">Uncharacterized protein</fullName>
    </submittedName>
</protein>